<dbReference type="PROSITE" id="PS01159">
    <property type="entry name" value="WW_DOMAIN_1"/>
    <property type="match status" value="1"/>
</dbReference>
<dbReference type="CDD" id="cd00201">
    <property type="entry name" value="WW"/>
    <property type="match status" value="1"/>
</dbReference>
<evidence type="ECO:0000313" key="2">
    <source>
        <dbReference type="EMBL" id="CEG38298.1"/>
    </source>
</evidence>
<dbReference type="Proteomes" id="UP000054928">
    <property type="component" value="Unassembled WGS sequence"/>
</dbReference>
<evidence type="ECO:0000313" key="3">
    <source>
        <dbReference type="Proteomes" id="UP000054928"/>
    </source>
</evidence>
<protein>
    <submittedName>
        <fullName evidence="2">WW domain</fullName>
    </submittedName>
</protein>
<proteinExistence type="predicted"/>
<dbReference type="InterPro" id="IPR036020">
    <property type="entry name" value="WW_dom_sf"/>
</dbReference>
<dbReference type="Gene3D" id="2.20.70.10">
    <property type="match status" value="1"/>
</dbReference>
<name>A0A0P1ABK2_PLAHL</name>
<evidence type="ECO:0000259" key="1">
    <source>
        <dbReference type="PROSITE" id="PS50020"/>
    </source>
</evidence>
<dbReference type="OrthoDB" id="92526at2759"/>
<reference evidence="3" key="1">
    <citation type="submission" date="2014-09" db="EMBL/GenBank/DDBJ databases">
        <authorList>
            <person name="Sharma Rahul"/>
            <person name="Thines Marco"/>
        </authorList>
    </citation>
    <scope>NUCLEOTIDE SEQUENCE [LARGE SCALE GENOMIC DNA]</scope>
</reference>
<dbReference type="PROSITE" id="PS50020">
    <property type="entry name" value="WW_DOMAIN_2"/>
    <property type="match status" value="2"/>
</dbReference>
<dbReference type="Pfam" id="PF00397">
    <property type="entry name" value="WW"/>
    <property type="match status" value="1"/>
</dbReference>
<dbReference type="InterPro" id="IPR001202">
    <property type="entry name" value="WW_dom"/>
</dbReference>
<dbReference type="PANTHER" id="PTHR47852:SF2">
    <property type="entry name" value="WW DOMAIN-CONTAINING PROTEIN"/>
    <property type="match status" value="1"/>
</dbReference>
<accession>A0A0P1ABK2</accession>
<keyword evidence="3" id="KW-1185">Reference proteome</keyword>
<dbReference type="GeneID" id="36403435"/>
<dbReference type="RefSeq" id="XP_024574667.1">
    <property type="nucleotide sequence ID" value="XM_024723719.1"/>
</dbReference>
<feature type="domain" description="WW" evidence="1">
    <location>
        <begin position="160"/>
        <end position="194"/>
    </location>
</feature>
<sequence>MAPKAAERRQRELAAQKARAEALKHLAITGSGPSQRELLKQQQLRQKQTANTRSCLAQRRVLGAQSQEPSATDKFDPRLRDNTLHVLALRRARDLQQTQHVDQRTEVYHLEVKAPENQYSTPPMEWEKVENLASGNLYHWNERTNETLWEQPGNSEVQTKELADGWEALPDVTSGDIYYWNQKTNETTWIRPVASSVARVSLAQAIEAKAKLDNILKGSKNIGENISANDQLKLQNINKREVEDNYSEADSIYTYGHGQKRRKCLLMKLHILLDNELETDALMWLEDGLHFIVQQKKEIKLAQLLGLRVCSLHQVLEALNFDYAEEDHESYTVYRHQYFLRGNSNEIDQIIPAEKYLAMPNIAYSSELKPLEVRLSLADSRVQSCEVTIAPSHQLNKTIELRDASYYQEVAGFNVSMKENSWGDKVDFLDEWSNHDMNSPLWWSQRSDFSTICTDELSEMDTLSQISAYYE</sequence>
<feature type="domain" description="WW" evidence="1">
    <location>
        <begin position="120"/>
        <end position="154"/>
    </location>
</feature>
<dbReference type="AlphaFoldDB" id="A0A0P1ABK2"/>
<dbReference type="EMBL" id="CCYD01000321">
    <property type="protein sequence ID" value="CEG38298.1"/>
    <property type="molecule type" value="Genomic_DNA"/>
</dbReference>
<dbReference type="SUPFAM" id="SSF51045">
    <property type="entry name" value="WW domain"/>
    <property type="match status" value="2"/>
</dbReference>
<dbReference type="PANTHER" id="PTHR47852">
    <property type="entry name" value="OS06G0298400 PROTEIN"/>
    <property type="match status" value="1"/>
</dbReference>
<organism evidence="2 3">
    <name type="scientific">Plasmopara halstedii</name>
    <name type="common">Downy mildew of sunflower</name>
    <dbReference type="NCBI Taxonomy" id="4781"/>
    <lineage>
        <taxon>Eukaryota</taxon>
        <taxon>Sar</taxon>
        <taxon>Stramenopiles</taxon>
        <taxon>Oomycota</taxon>
        <taxon>Peronosporomycetes</taxon>
        <taxon>Peronosporales</taxon>
        <taxon>Peronosporaceae</taxon>
        <taxon>Plasmopara</taxon>
    </lineage>
</organism>
<dbReference type="SMART" id="SM00456">
    <property type="entry name" value="WW"/>
    <property type="match status" value="2"/>
</dbReference>